<comment type="caution">
    <text evidence="3">The sequence shown here is derived from an EMBL/GenBank/DDBJ whole genome shotgun (WGS) entry which is preliminary data.</text>
</comment>
<sequence length="325" mass="37085">MDSCVLHPPTRFLSDNVISGVVQRTRKVSASDRQWAPPSPKRKRQDSGYTGSSELMMLAHSSHDVAKKTAEDALANVVTQDWFVEQQKHQREIRRVRQIRYRKKQQDYMTTLEESNRELQQEILQLEKRRRAIFAAVPSEKTLWNVAVEYFRVFQYGFRASDLTNNKSSVQLDFLRASMAPDVLYNAGRGVEAILKNWTYFSLWFKDVEVQLDGLKKNGQESLIAKTTTTFIITEKTVANVFPHLTGPNADGLLAGKLLGQKIVLQGSTRFDWDSGYGRVTSVISESDMLTPMLRVLGSLEDVSKVFEKSLISLTPYRGQLRMRS</sequence>
<dbReference type="AlphaFoldDB" id="A0AAD9LH60"/>
<name>A0AAD9LH60_9STRA</name>
<protein>
    <submittedName>
        <fullName evidence="3">BZIP transcription factor 1</fullName>
    </submittedName>
</protein>
<feature type="coiled-coil region" evidence="1">
    <location>
        <begin position="102"/>
        <end position="136"/>
    </location>
</feature>
<keyword evidence="4" id="KW-1185">Reference proteome</keyword>
<dbReference type="Proteomes" id="UP001259832">
    <property type="component" value="Unassembled WGS sequence"/>
</dbReference>
<gene>
    <name evidence="3" type="ORF">P3T76_010692</name>
</gene>
<feature type="region of interest" description="Disordered" evidence="2">
    <location>
        <begin position="27"/>
        <end position="49"/>
    </location>
</feature>
<dbReference type="CDD" id="cd14686">
    <property type="entry name" value="bZIP"/>
    <property type="match status" value="1"/>
</dbReference>
<proteinExistence type="predicted"/>
<dbReference type="EMBL" id="JASMQC010000023">
    <property type="protein sequence ID" value="KAK1935467.1"/>
    <property type="molecule type" value="Genomic_DNA"/>
</dbReference>
<evidence type="ECO:0000313" key="3">
    <source>
        <dbReference type="EMBL" id="KAK1935467.1"/>
    </source>
</evidence>
<evidence type="ECO:0000256" key="1">
    <source>
        <dbReference type="SAM" id="Coils"/>
    </source>
</evidence>
<reference evidence="3" key="1">
    <citation type="submission" date="2023-08" db="EMBL/GenBank/DDBJ databases">
        <title>Reference Genome Resource for the Citrus Pathogen Phytophthora citrophthora.</title>
        <authorList>
            <person name="Moller H."/>
            <person name="Coetzee B."/>
            <person name="Rose L.J."/>
            <person name="Van Niekerk J.M."/>
        </authorList>
    </citation>
    <scope>NUCLEOTIDE SEQUENCE</scope>
    <source>
        <strain evidence="3">STE-U-9442</strain>
    </source>
</reference>
<accession>A0AAD9LH60</accession>
<evidence type="ECO:0000256" key="2">
    <source>
        <dbReference type="SAM" id="MobiDB-lite"/>
    </source>
</evidence>
<keyword evidence="1" id="KW-0175">Coiled coil</keyword>
<organism evidence="3 4">
    <name type="scientific">Phytophthora citrophthora</name>
    <dbReference type="NCBI Taxonomy" id="4793"/>
    <lineage>
        <taxon>Eukaryota</taxon>
        <taxon>Sar</taxon>
        <taxon>Stramenopiles</taxon>
        <taxon>Oomycota</taxon>
        <taxon>Peronosporomycetes</taxon>
        <taxon>Peronosporales</taxon>
        <taxon>Peronosporaceae</taxon>
        <taxon>Phytophthora</taxon>
    </lineage>
</organism>
<evidence type="ECO:0000313" key="4">
    <source>
        <dbReference type="Proteomes" id="UP001259832"/>
    </source>
</evidence>